<evidence type="ECO:0000313" key="8">
    <source>
        <dbReference type="EMBL" id="MBM6994770.1"/>
    </source>
</evidence>
<evidence type="ECO:0000256" key="1">
    <source>
        <dbReference type="ARBA" id="ARBA00004651"/>
    </source>
</evidence>
<feature type="transmembrane region" description="Helical" evidence="7">
    <location>
        <begin position="308"/>
        <end position="329"/>
    </location>
</feature>
<dbReference type="InterPro" id="IPR018383">
    <property type="entry name" value="UPF0324_pro"/>
</dbReference>
<comment type="similarity">
    <text evidence="2">Belongs to the UPF0324 family.</text>
</comment>
<feature type="transmembrane region" description="Helical" evidence="7">
    <location>
        <begin position="168"/>
        <end position="188"/>
    </location>
</feature>
<dbReference type="Proteomes" id="UP001516620">
    <property type="component" value="Unassembled WGS sequence"/>
</dbReference>
<dbReference type="Pfam" id="PF03601">
    <property type="entry name" value="Cons_hypoth698"/>
    <property type="match status" value="1"/>
</dbReference>
<gene>
    <name evidence="8" type="ORF">IM700_003720</name>
</gene>
<proteinExistence type="inferred from homology"/>
<evidence type="ECO:0000313" key="9">
    <source>
        <dbReference type="Proteomes" id="UP001516620"/>
    </source>
</evidence>
<feature type="transmembrane region" description="Helical" evidence="7">
    <location>
        <begin position="341"/>
        <end position="362"/>
    </location>
</feature>
<feature type="transmembrane region" description="Helical" evidence="7">
    <location>
        <begin position="224"/>
        <end position="248"/>
    </location>
</feature>
<evidence type="ECO:0000256" key="5">
    <source>
        <dbReference type="ARBA" id="ARBA00022989"/>
    </source>
</evidence>
<evidence type="ECO:0000256" key="7">
    <source>
        <dbReference type="SAM" id="Phobius"/>
    </source>
</evidence>
<protein>
    <submittedName>
        <fullName evidence="8">Sulfate exporter family transporter</fullName>
    </submittedName>
</protein>
<keyword evidence="9" id="KW-1185">Reference proteome</keyword>
<dbReference type="PANTHER" id="PTHR30106:SF2">
    <property type="entry name" value="UPF0324 INNER MEMBRANE PROTEIN YEIH"/>
    <property type="match status" value="1"/>
</dbReference>
<reference evidence="8 9" key="1">
    <citation type="submission" date="2021-01" db="EMBL/GenBank/DDBJ databases">
        <title>Paenibacillus sp.nov. isolated from the rhizosphere soil of tomato plant.</title>
        <authorList>
            <person name="Thin K.K."/>
            <person name="Zhang X."/>
            <person name="He S."/>
        </authorList>
    </citation>
    <scope>NUCLEOTIDE SEQUENCE [LARGE SCALE GENOMIC DNA]</scope>
    <source>
        <strain evidence="8 9">DXFW5</strain>
    </source>
</reference>
<feature type="transmembrane region" description="Helical" evidence="7">
    <location>
        <begin position="282"/>
        <end position="302"/>
    </location>
</feature>
<dbReference type="RefSeq" id="WP_193416841.1">
    <property type="nucleotide sequence ID" value="NZ_JADCNN020000002.1"/>
</dbReference>
<accession>A0ABS2H4Q0</accession>
<keyword evidence="3" id="KW-1003">Cell membrane</keyword>
<name>A0ABS2H4Q0_9BACL</name>
<evidence type="ECO:0000256" key="2">
    <source>
        <dbReference type="ARBA" id="ARBA00007977"/>
    </source>
</evidence>
<dbReference type="EMBL" id="JADCNN020000002">
    <property type="protein sequence ID" value="MBM6994770.1"/>
    <property type="molecule type" value="Genomic_DNA"/>
</dbReference>
<keyword evidence="6 7" id="KW-0472">Membrane</keyword>
<evidence type="ECO:0000256" key="6">
    <source>
        <dbReference type="ARBA" id="ARBA00023136"/>
    </source>
</evidence>
<sequence length="364" mass="38319">MSTSLLPSKTVLPTTPETAKKTELLFGGIGFTLVIAMLGFGLAQLPGFNRIGQLGCSILLAVLYRQFVGYPESLRPGIRFASQQLLRLAIVLFGLKLNLDVVLQQGLPLLARDAVTIAFSMIATLLIGKWLKADLSLSLLLGIGTGVCGAAAIAAVSPILKAKEDDTAIGAGLVAFVGTLFSVGYTLLRPLLPMSELQYGVWSGVSLHEIAHVVLAAEPAGPDALAVAILAKLGRVFLLIPLSFLLMYGMKRTAGTLSLNPSAAKPAAGFGPKPKAAIPFPWFLLGFISASVIGTYALGTWIPVKDAFLGDISTLTGFLLTMAMVGLGLNVNLRELRSKALRPLIAMLITSLLLSVGTWISLIL</sequence>
<evidence type="ECO:0000256" key="4">
    <source>
        <dbReference type="ARBA" id="ARBA00022692"/>
    </source>
</evidence>
<comment type="caution">
    <text evidence="8">The sequence shown here is derived from an EMBL/GenBank/DDBJ whole genome shotgun (WGS) entry which is preliminary data.</text>
</comment>
<keyword evidence="5 7" id="KW-1133">Transmembrane helix</keyword>
<feature type="transmembrane region" description="Helical" evidence="7">
    <location>
        <begin position="135"/>
        <end position="156"/>
    </location>
</feature>
<feature type="transmembrane region" description="Helical" evidence="7">
    <location>
        <begin position="24"/>
        <end position="42"/>
    </location>
</feature>
<feature type="transmembrane region" description="Helical" evidence="7">
    <location>
        <begin position="109"/>
        <end position="128"/>
    </location>
</feature>
<organism evidence="8 9">
    <name type="scientific">Paenibacillus rhizolycopersici</name>
    <dbReference type="NCBI Taxonomy" id="2780073"/>
    <lineage>
        <taxon>Bacteria</taxon>
        <taxon>Bacillati</taxon>
        <taxon>Bacillota</taxon>
        <taxon>Bacilli</taxon>
        <taxon>Bacillales</taxon>
        <taxon>Paenibacillaceae</taxon>
        <taxon>Paenibacillus</taxon>
    </lineage>
</organism>
<comment type="subcellular location">
    <subcellularLocation>
        <location evidence="1">Cell membrane</location>
        <topology evidence="1">Multi-pass membrane protein</topology>
    </subcellularLocation>
</comment>
<keyword evidence="4 7" id="KW-0812">Transmembrane</keyword>
<evidence type="ECO:0000256" key="3">
    <source>
        <dbReference type="ARBA" id="ARBA00022475"/>
    </source>
</evidence>
<dbReference type="PANTHER" id="PTHR30106">
    <property type="entry name" value="INNER MEMBRANE PROTEIN YEIH-RELATED"/>
    <property type="match status" value="1"/>
</dbReference>